<keyword evidence="2" id="KW-1185">Reference proteome</keyword>
<dbReference type="EMBL" id="JBKBDE010000010">
    <property type="protein sequence ID" value="MFN6553886.1"/>
    <property type="molecule type" value="Genomic_DNA"/>
</dbReference>
<gene>
    <name evidence="1" type="ORF">ACK4CP_26075</name>
</gene>
<comment type="caution">
    <text evidence="1">The sequence shown here is derived from an EMBL/GenBank/DDBJ whole genome shotgun (WGS) entry which is preliminary data.</text>
</comment>
<evidence type="ECO:0008006" key="3">
    <source>
        <dbReference type="Google" id="ProtNLM"/>
    </source>
</evidence>
<name>A0ABW9M5S8_9MYCO</name>
<evidence type="ECO:0000313" key="1">
    <source>
        <dbReference type="EMBL" id="MFN6553886.1"/>
    </source>
</evidence>
<reference evidence="1 2" key="1">
    <citation type="submission" date="2024-12" db="EMBL/GenBank/DDBJ databases">
        <title>The coexistence of Mycolicibacterium septicum and Mycolicibacterium nivoides in clinical samples.</title>
        <authorList>
            <person name="Wang C."/>
            <person name="Feng Y."/>
            <person name="Zong Z."/>
        </authorList>
    </citation>
    <scope>NUCLEOTIDE SEQUENCE [LARGE SCALE GENOMIC DNA]</scope>
    <source>
        <strain evidence="1 2">120310</strain>
    </source>
</reference>
<organism evidence="1 2">
    <name type="scientific">Mycolicibacterium septicum</name>
    <dbReference type="NCBI Taxonomy" id="98668"/>
    <lineage>
        <taxon>Bacteria</taxon>
        <taxon>Bacillati</taxon>
        <taxon>Actinomycetota</taxon>
        <taxon>Actinomycetes</taxon>
        <taxon>Mycobacteriales</taxon>
        <taxon>Mycobacteriaceae</taxon>
        <taxon>Mycolicibacterium</taxon>
    </lineage>
</organism>
<accession>A0ABW9M5S8</accession>
<evidence type="ECO:0000313" key="2">
    <source>
        <dbReference type="Proteomes" id="UP001635817"/>
    </source>
</evidence>
<protein>
    <recommendedName>
        <fullName evidence="3">Baseplate protein J-like domain-containing protein</fullName>
    </recommendedName>
</protein>
<dbReference type="RefSeq" id="WP_409552081.1">
    <property type="nucleotide sequence ID" value="NZ_JBKBDE010000010.1"/>
</dbReference>
<dbReference type="Proteomes" id="UP001635817">
    <property type="component" value="Unassembled WGS sequence"/>
</dbReference>
<proteinExistence type="predicted"/>
<sequence length="459" mass="49933">MPELAQVRTLAFNNEEIGMGFNSQTGLAVGTPLEGFTVQVNSVAPGAEATASISIISTHDELQERLDMSFDAKGRYGLVSASLKAKFSQQTNYNSMSTFVVASVVVQNAFKRGRGFKVREDVKPLLQPNRIGEFRKAFGDSFVRGLQTGGEFYAVVRITSVSTKTQTDLGLALRAECNGLAAAGSFKTAFTMANQSANTRSEFEATMYQRAGSGASISPTASIEEVIKRFKTFPAIVKAEPSAYETEVATYDTLPLPIPTPEEQEIFVAALSDAREKMLRYIQTRNDLELAFLKPEFFDRAPSSDTVRSAAAVYLRLINAVADHATKLSRGQIAPKFFDPSLLNPPLVEPTPIRLVKKNLPPAPSIRVPEFVQTDWDTIESILRELIGSPVEDLVRLDPGRRQQIEFLGRIHVGELRLEAEPDKLARIGSGAVVSAQFPGASSLIAPGATFVLQLVSAI</sequence>